<sequence length="64" mass="6574">MSEPSAKDDAQVSEVGSMDGDDADTPIADGDAAAGYPDSESGEAQEPEPEAGPNANPHRDEDTR</sequence>
<accession>A0ABZ0ZNL4</accession>
<evidence type="ECO:0000313" key="3">
    <source>
        <dbReference type="Proteomes" id="UP001327225"/>
    </source>
</evidence>
<dbReference type="EMBL" id="CP141059">
    <property type="protein sequence ID" value="WQQ25932.1"/>
    <property type="molecule type" value="Genomic_DNA"/>
</dbReference>
<feature type="compositionally biased region" description="Basic and acidic residues" evidence="1">
    <location>
        <begin position="1"/>
        <end position="10"/>
    </location>
</feature>
<protein>
    <submittedName>
        <fullName evidence="2">Uncharacterized protein</fullName>
    </submittedName>
</protein>
<organism evidence="2 3">
    <name type="scientific">Nocardioides bizhenqiangii</name>
    <dbReference type="NCBI Taxonomy" id="3095076"/>
    <lineage>
        <taxon>Bacteria</taxon>
        <taxon>Bacillati</taxon>
        <taxon>Actinomycetota</taxon>
        <taxon>Actinomycetes</taxon>
        <taxon>Propionibacteriales</taxon>
        <taxon>Nocardioidaceae</taxon>
        <taxon>Nocardioides</taxon>
    </lineage>
</organism>
<dbReference type="Proteomes" id="UP001327225">
    <property type="component" value="Chromosome"/>
</dbReference>
<reference evidence="3" key="1">
    <citation type="submission" date="2023-12" db="EMBL/GenBank/DDBJ databases">
        <title>Novel species in genus Nocardioides.</title>
        <authorList>
            <person name="Zhou H."/>
        </authorList>
    </citation>
    <scope>NUCLEOTIDE SEQUENCE [LARGE SCALE GENOMIC DNA]</scope>
    <source>
        <strain evidence="3">HM61</strain>
    </source>
</reference>
<keyword evidence="3" id="KW-1185">Reference proteome</keyword>
<name>A0ABZ0ZNL4_9ACTN</name>
<evidence type="ECO:0000313" key="2">
    <source>
        <dbReference type="EMBL" id="WQQ25932.1"/>
    </source>
</evidence>
<feature type="region of interest" description="Disordered" evidence="1">
    <location>
        <begin position="1"/>
        <end position="64"/>
    </location>
</feature>
<proteinExistence type="predicted"/>
<feature type="compositionally biased region" description="Acidic residues" evidence="1">
    <location>
        <begin position="40"/>
        <end position="49"/>
    </location>
</feature>
<gene>
    <name evidence="2" type="ORF">SHK19_18435</name>
</gene>
<dbReference type="RefSeq" id="WP_322454944.1">
    <property type="nucleotide sequence ID" value="NZ_CP141059.1"/>
</dbReference>
<evidence type="ECO:0000256" key="1">
    <source>
        <dbReference type="SAM" id="MobiDB-lite"/>
    </source>
</evidence>